<reference evidence="1" key="1">
    <citation type="submission" date="2012-02" db="EMBL/GenBank/DDBJ databases">
        <title>The complete genome of Frateuria aurantia DSM 6220.</title>
        <authorList>
            <consortium name="US DOE Joint Genome Institute (JGI-PGF)"/>
            <person name="Lucas S."/>
            <person name="Copeland A."/>
            <person name="Lapidus A."/>
            <person name="Glavina del Rio T."/>
            <person name="Dalin E."/>
            <person name="Tice H."/>
            <person name="Bruce D."/>
            <person name="Goodwin L."/>
            <person name="Pitluck S."/>
            <person name="Peters L."/>
            <person name="Ovchinnikova G."/>
            <person name="Teshima H."/>
            <person name="Kyrpides N."/>
            <person name="Mavromatis K."/>
            <person name="Ivanova N."/>
            <person name="Brettin T."/>
            <person name="Detter J.C."/>
            <person name="Han C."/>
            <person name="Larimer F."/>
            <person name="Land M."/>
            <person name="Hauser L."/>
            <person name="Markowitz V."/>
            <person name="Cheng J.-F."/>
            <person name="Hugenholtz P."/>
            <person name="Woyke T."/>
            <person name="Wu D."/>
            <person name="Brambilla E."/>
            <person name="Klenk H.-P."/>
            <person name="Eisen J.A."/>
        </authorList>
    </citation>
    <scope>NUCLEOTIDE SEQUENCE</scope>
    <source>
        <strain evidence="1">DSM 6220</strain>
    </source>
</reference>
<dbReference type="STRING" id="767434.Fraau_1032"/>
<proteinExistence type="predicted"/>
<name>H8L2M6_FRAAD</name>
<gene>
    <name evidence="1" type="ordered locus">Fraau_1032</name>
</gene>
<dbReference type="AlphaFoldDB" id="H8L2M6"/>
<dbReference type="Proteomes" id="UP000005234">
    <property type="component" value="Chromosome"/>
</dbReference>
<dbReference type="HOGENOM" id="CLU_2219243_0_0_6"/>
<evidence type="ECO:0000313" key="1">
    <source>
        <dbReference type="EMBL" id="AFC85493.1"/>
    </source>
</evidence>
<organism evidence="1 2">
    <name type="scientific">Frateuria aurantia (strain ATCC 33424 / DSM 6220 / KCTC 2777 / LMG 1558 / NBRC 3245 / NCIMB 13370)</name>
    <name type="common">Acetobacter aurantius</name>
    <dbReference type="NCBI Taxonomy" id="767434"/>
    <lineage>
        <taxon>Bacteria</taxon>
        <taxon>Pseudomonadati</taxon>
        <taxon>Pseudomonadota</taxon>
        <taxon>Gammaproteobacteria</taxon>
        <taxon>Lysobacterales</taxon>
        <taxon>Rhodanobacteraceae</taxon>
        <taxon>Frateuria</taxon>
    </lineage>
</organism>
<accession>H8L2M6</accession>
<dbReference type="EMBL" id="CP003350">
    <property type="protein sequence ID" value="AFC85493.1"/>
    <property type="molecule type" value="Genomic_DNA"/>
</dbReference>
<dbReference type="RefSeq" id="WP_014402499.1">
    <property type="nucleotide sequence ID" value="NC_017033.1"/>
</dbReference>
<evidence type="ECO:0000313" key="2">
    <source>
        <dbReference type="Proteomes" id="UP000005234"/>
    </source>
</evidence>
<keyword evidence="2" id="KW-1185">Reference proteome</keyword>
<protein>
    <submittedName>
        <fullName evidence="1">Uncharacterized protein</fullName>
    </submittedName>
</protein>
<sequence>MAPTLQSTPDIIEACSIKIALHEKVDPISKSGEHVRELLAALARYVLRLIIANGLEHALLPGSPLKRAIKLIPILGIPAVVWVRLHQLWRTHKLQRCIQLDGIAIA</sequence>
<dbReference type="KEGG" id="fau:Fraau_1032"/>